<dbReference type="eggNOG" id="COG1392">
    <property type="taxonomic scope" value="Bacteria"/>
</dbReference>
<dbReference type="STRING" id="871968.DESME_13545"/>
<dbReference type="KEGG" id="dmt:DESME_13545"/>
<dbReference type="Gene3D" id="1.20.58.220">
    <property type="entry name" value="Phosphate transport system protein phou homolog 2, domain 2"/>
    <property type="match status" value="1"/>
</dbReference>
<dbReference type="EMBL" id="CP007032">
    <property type="protein sequence ID" value="AHF07936.1"/>
    <property type="molecule type" value="Genomic_DNA"/>
</dbReference>
<dbReference type="PANTHER" id="PTHR37298">
    <property type="entry name" value="UPF0111 PROTEIN YKAA"/>
    <property type="match status" value="1"/>
</dbReference>
<dbReference type="InterPro" id="IPR038078">
    <property type="entry name" value="PhoU-like_sf"/>
</dbReference>
<sequence>MLGIPTKEDKFFALFRQCTDVVCEATEKLETLFTQDSVSEEDAEAVHELEHKADDITTEIVDRLNSTFITPLDREDIYTLAQVLDDVVDHSQGAVERMTLYKTQKPSIATQEIVHNIVLASKEIKKAFLCLNNIHFKKSEILAATEKIYQLESAGDKLYRHEVARLFECEKDPIEIIKWKEILEHVENTLDHCETIADLLKGVVLKYD</sequence>
<organism evidence="2 3">
    <name type="scientific">Desulfitobacterium metallireducens DSM 15288</name>
    <dbReference type="NCBI Taxonomy" id="871968"/>
    <lineage>
        <taxon>Bacteria</taxon>
        <taxon>Bacillati</taxon>
        <taxon>Bacillota</taxon>
        <taxon>Clostridia</taxon>
        <taxon>Eubacteriales</taxon>
        <taxon>Desulfitobacteriaceae</taxon>
        <taxon>Desulfitobacterium</taxon>
    </lineage>
</organism>
<proteinExistence type="inferred from homology"/>
<dbReference type="OrthoDB" id="9797568at2"/>
<dbReference type="PANTHER" id="PTHR37298:SF1">
    <property type="entry name" value="UPF0111 PROTEIN YKAA"/>
    <property type="match status" value="1"/>
</dbReference>
<dbReference type="SUPFAM" id="SSF109755">
    <property type="entry name" value="PhoU-like"/>
    <property type="match status" value="1"/>
</dbReference>
<gene>
    <name evidence="2" type="ORF">DESME_13545</name>
</gene>
<dbReference type="InterPro" id="IPR018445">
    <property type="entry name" value="Put_Phosphate_transp_reg"/>
</dbReference>
<dbReference type="Proteomes" id="UP000010847">
    <property type="component" value="Chromosome"/>
</dbReference>
<dbReference type="HOGENOM" id="CLU_086031_0_1_9"/>
<evidence type="ECO:0000313" key="3">
    <source>
        <dbReference type="Proteomes" id="UP000010847"/>
    </source>
</evidence>
<accession>W0EFT3</accession>
<keyword evidence="3" id="KW-1185">Reference proteome</keyword>
<dbReference type="RefSeq" id="WP_006715811.1">
    <property type="nucleotide sequence ID" value="NZ_CP007032.1"/>
</dbReference>
<comment type="similarity">
    <text evidence="1">Belongs to the UPF0111 family.</text>
</comment>
<name>W0EFT3_9FIRM</name>
<dbReference type="InterPro" id="IPR052912">
    <property type="entry name" value="UPF0111_domain"/>
</dbReference>
<dbReference type="Pfam" id="PF01865">
    <property type="entry name" value="PhoU_div"/>
    <property type="match status" value="1"/>
</dbReference>
<reference evidence="2 3" key="1">
    <citation type="submission" date="2013-12" db="EMBL/GenBank/DDBJ databases">
        <authorList>
            <consortium name="DOE Joint Genome Institute"/>
            <person name="Smidt H."/>
            <person name="Huntemann M."/>
            <person name="Han J."/>
            <person name="Chen A."/>
            <person name="Kyrpides N."/>
            <person name="Mavromatis K."/>
            <person name="Markowitz V."/>
            <person name="Palaniappan K."/>
            <person name="Ivanova N."/>
            <person name="Schaumberg A."/>
            <person name="Pati A."/>
            <person name="Liolios K."/>
            <person name="Nordberg H.P."/>
            <person name="Cantor M.N."/>
            <person name="Hua S.X."/>
            <person name="Woyke T."/>
        </authorList>
    </citation>
    <scope>NUCLEOTIDE SEQUENCE [LARGE SCALE GENOMIC DNA]</scope>
    <source>
        <strain evidence="3">DSM 15288</strain>
    </source>
</reference>
<evidence type="ECO:0000313" key="2">
    <source>
        <dbReference type="EMBL" id="AHF07936.1"/>
    </source>
</evidence>
<dbReference type="AlphaFoldDB" id="W0EFT3"/>
<evidence type="ECO:0000256" key="1">
    <source>
        <dbReference type="ARBA" id="ARBA00008591"/>
    </source>
</evidence>
<protein>
    <submittedName>
        <fullName evidence="2">Phosphate transport regulator</fullName>
    </submittedName>
</protein>